<comment type="domain">
    <text evidence="6">The Q motif is unique to and characteristic of the DEAD box family of RNA helicases and controls ATP binding and hydrolysis.</text>
</comment>
<dbReference type="Pfam" id="PF00270">
    <property type="entry name" value="DEAD"/>
    <property type="match status" value="1"/>
</dbReference>
<evidence type="ECO:0000259" key="8">
    <source>
        <dbReference type="PROSITE" id="PS51194"/>
    </source>
</evidence>
<keyword evidence="3 6" id="KW-0347">Helicase</keyword>
<dbReference type="PROSITE" id="PS51192">
    <property type="entry name" value="HELICASE_ATP_BIND_1"/>
    <property type="match status" value="1"/>
</dbReference>
<evidence type="ECO:0000256" key="2">
    <source>
        <dbReference type="ARBA" id="ARBA00022801"/>
    </source>
</evidence>
<dbReference type="InterPro" id="IPR001650">
    <property type="entry name" value="Helicase_C-like"/>
</dbReference>
<evidence type="ECO:0000313" key="10">
    <source>
        <dbReference type="Proteomes" id="UP000243052"/>
    </source>
</evidence>
<dbReference type="GO" id="GO:0070013">
    <property type="term" value="C:intracellular organelle lumen"/>
    <property type="evidence" value="ECO:0007669"/>
    <property type="project" value="UniProtKB-ARBA"/>
</dbReference>
<keyword evidence="1 6" id="KW-0547">Nucleotide-binding</keyword>
<keyword evidence="10" id="KW-1185">Reference proteome</keyword>
<evidence type="ECO:0000256" key="1">
    <source>
        <dbReference type="ARBA" id="ARBA00022741"/>
    </source>
</evidence>
<evidence type="ECO:0000256" key="4">
    <source>
        <dbReference type="ARBA" id="ARBA00022840"/>
    </source>
</evidence>
<feature type="domain" description="Helicase ATP-binding" evidence="7">
    <location>
        <begin position="145"/>
        <end position="334"/>
    </location>
</feature>
<proteinExistence type="inferred from homology"/>
<evidence type="ECO:0000256" key="5">
    <source>
        <dbReference type="ARBA" id="ARBA00022884"/>
    </source>
</evidence>
<dbReference type="InterPro" id="IPR027417">
    <property type="entry name" value="P-loop_NTPase"/>
</dbReference>
<dbReference type="OrthoDB" id="193716at2759"/>
<evidence type="ECO:0000313" key="9">
    <source>
        <dbReference type="EMBL" id="AMD21115.1"/>
    </source>
</evidence>
<dbReference type="SMART" id="SM00487">
    <property type="entry name" value="DEXDc"/>
    <property type="match status" value="1"/>
</dbReference>
<dbReference type="Gene3D" id="3.40.50.300">
    <property type="entry name" value="P-loop containing nucleotide triphosphate hydrolases"/>
    <property type="match status" value="2"/>
</dbReference>
<dbReference type="AlphaFoldDB" id="A0A0X8HTC5"/>
<accession>A0A0X8HTC5</accession>
<dbReference type="SMART" id="SM00490">
    <property type="entry name" value="HELICc"/>
    <property type="match status" value="1"/>
</dbReference>
<protein>
    <recommendedName>
        <fullName evidence="6">ATP-dependent RNA helicase</fullName>
        <ecNumber evidence="6">3.6.4.13</ecNumber>
    </recommendedName>
</protein>
<comment type="catalytic activity">
    <reaction evidence="6">
        <text>ATP + H2O = ADP + phosphate + H(+)</text>
        <dbReference type="Rhea" id="RHEA:13065"/>
        <dbReference type="ChEBI" id="CHEBI:15377"/>
        <dbReference type="ChEBI" id="CHEBI:15378"/>
        <dbReference type="ChEBI" id="CHEBI:30616"/>
        <dbReference type="ChEBI" id="CHEBI:43474"/>
        <dbReference type="ChEBI" id="CHEBI:456216"/>
        <dbReference type="EC" id="3.6.4.13"/>
    </reaction>
</comment>
<dbReference type="GO" id="GO:0003723">
    <property type="term" value="F:RNA binding"/>
    <property type="evidence" value="ECO:0007669"/>
    <property type="project" value="UniProtKB-UniRule"/>
</dbReference>
<dbReference type="Pfam" id="PF00271">
    <property type="entry name" value="Helicase_C"/>
    <property type="match status" value="1"/>
</dbReference>
<dbReference type="EMBL" id="CP014245">
    <property type="protein sequence ID" value="AMD21115.1"/>
    <property type="molecule type" value="Genomic_DNA"/>
</dbReference>
<dbReference type="GO" id="GO:0005524">
    <property type="term" value="F:ATP binding"/>
    <property type="evidence" value="ECO:0007669"/>
    <property type="project" value="UniProtKB-UniRule"/>
</dbReference>
<dbReference type="SUPFAM" id="SSF52540">
    <property type="entry name" value="P-loop containing nucleoside triphosphate hydrolases"/>
    <property type="match status" value="1"/>
</dbReference>
<dbReference type="GO" id="GO:0016787">
    <property type="term" value="F:hydrolase activity"/>
    <property type="evidence" value="ECO:0007669"/>
    <property type="project" value="UniProtKB-KW"/>
</dbReference>
<evidence type="ECO:0000256" key="6">
    <source>
        <dbReference type="RuleBase" id="RU365068"/>
    </source>
</evidence>
<evidence type="ECO:0000259" key="7">
    <source>
        <dbReference type="PROSITE" id="PS51192"/>
    </source>
</evidence>
<dbReference type="CDD" id="cd18787">
    <property type="entry name" value="SF2_C_DEAD"/>
    <property type="match status" value="1"/>
</dbReference>
<reference evidence="9 10" key="1">
    <citation type="submission" date="2016-01" db="EMBL/GenBank/DDBJ databases">
        <title>Genome sequence of the yeast Holleya sinecauda.</title>
        <authorList>
            <person name="Dietrich F.S."/>
        </authorList>
    </citation>
    <scope>NUCLEOTIDE SEQUENCE [LARGE SCALE GENOMIC DNA]</scope>
    <source>
        <strain evidence="9 10">ATCC 58844</strain>
    </source>
</reference>
<dbReference type="GO" id="GO:0003724">
    <property type="term" value="F:RNA helicase activity"/>
    <property type="evidence" value="ECO:0007669"/>
    <property type="project" value="UniProtKB-EC"/>
</dbReference>
<keyword evidence="5 6" id="KW-0694">RNA-binding</keyword>
<keyword evidence="2 6" id="KW-0378">Hydrolase</keyword>
<keyword evidence="4 6" id="KW-0067">ATP-binding</keyword>
<feature type="domain" description="Helicase C-terminal" evidence="8">
    <location>
        <begin position="370"/>
        <end position="517"/>
    </location>
</feature>
<dbReference type="PANTHER" id="PTHR24031">
    <property type="entry name" value="RNA HELICASE"/>
    <property type="match status" value="1"/>
</dbReference>
<comment type="function">
    <text evidence="6">RNA helicase.</text>
</comment>
<dbReference type="RefSeq" id="XP_017988111.1">
    <property type="nucleotide sequence ID" value="XM_018132608.1"/>
</dbReference>
<dbReference type="PROSITE" id="PS51194">
    <property type="entry name" value="HELICASE_CTER"/>
    <property type="match status" value="1"/>
</dbReference>
<dbReference type="Proteomes" id="UP000243052">
    <property type="component" value="Chromosome v"/>
</dbReference>
<dbReference type="InterPro" id="IPR011545">
    <property type="entry name" value="DEAD/DEAH_box_helicase_dom"/>
</dbReference>
<gene>
    <name evidence="9" type="ORF">AW171_hschr53048</name>
</gene>
<comment type="similarity">
    <text evidence="6">Belongs to the DEAD box helicase family.</text>
</comment>
<dbReference type="EC" id="3.6.4.13" evidence="6"/>
<dbReference type="InterPro" id="IPR014001">
    <property type="entry name" value="Helicase_ATP-bd"/>
</dbReference>
<evidence type="ECO:0000256" key="3">
    <source>
        <dbReference type="ARBA" id="ARBA00022806"/>
    </source>
</evidence>
<organism evidence="9 10">
    <name type="scientific">Eremothecium sinecaudum</name>
    <dbReference type="NCBI Taxonomy" id="45286"/>
    <lineage>
        <taxon>Eukaryota</taxon>
        <taxon>Fungi</taxon>
        <taxon>Dikarya</taxon>
        <taxon>Ascomycota</taxon>
        <taxon>Saccharomycotina</taxon>
        <taxon>Saccharomycetes</taxon>
        <taxon>Saccharomycetales</taxon>
        <taxon>Saccharomycetaceae</taxon>
        <taxon>Eremothecium</taxon>
    </lineage>
</organism>
<dbReference type="STRING" id="45286.A0A0X8HTC5"/>
<sequence>MRAFSAKLVPVLGVSRVIGGSSNGINTVRVFIQSVRYYNDRRSDNRYNDRNVDNYNDRKPDNYTNRHYTMRNSRSRSRDNVYLRDADYKRPERHIDLKTFDEEENYQNVSIKSMVDEGLLDKPILRAFEGLGYKQLSPVQQRAIKPSLKSSEDLVVRAKTGTGKTMAFLIPIMQKLLNAGRGPRKTHGSVKAVIIAPTRDLALQIESEIHKLQDQSRELSYLSTVSCVGGTSMRMNVTRLQSMRPDIVVGTPGRLLDLLQNYEKFFTNVDIKVLDEADTLLEIGFKSELETISERLNELNQEGKKHIRTMLYSATLSEKVESLAGNIINKDTCYYINTVSKEDSQSHEKINQSLVLSEDFASSLVAVVKELNDLVATGKQVKAMLFLPTVKMVSLYSSMLERVLPNLRVLEMHGKLSMNRRERIVRDFKRLSNGVFVTTDVGARGMDFPNVTHVLQLGVPTQVENYVHRIGRTARAGKDGEAIMFLMEDELHFLDILKRESKTVIKNQRKFVLENEIAASTFDNLKEIRNDLEASILSVLSHYRSRASIYNFPFDVYKNIASSYGKILGDESKKIIVKGRDISNFISSNDMRYAHDIFEIVGSLNGGSYKNKSNSNRRRSGGNVRRW</sequence>
<dbReference type="GeneID" id="28724391"/>
<name>A0A0X8HTC5_9SACH</name>